<accession>A0A2H0CTM7</accession>
<feature type="domain" description="Major facilitator superfamily (MFS) profile" evidence="5">
    <location>
        <begin position="7"/>
        <end position="203"/>
    </location>
</feature>
<evidence type="ECO:0000256" key="3">
    <source>
        <dbReference type="ARBA" id="ARBA00023136"/>
    </source>
</evidence>
<evidence type="ECO:0000259" key="5">
    <source>
        <dbReference type="PROSITE" id="PS50850"/>
    </source>
</evidence>
<keyword evidence="2 4" id="KW-1133">Transmembrane helix</keyword>
<feature type="transmembrane region" description="Helical" evidence="4">
    <location>
        <begin position="138"/>
        <end position="159"/>
    </location>
</feature>
<reference evidence="6 7" key="1">
    <citation type="submission" date="2017-09" db="EMBL/GenBank/DDBJ databases">
        <title>Depth-based differentiation of microbial function through sediment-hosted aquifers and enrichment of novel symbionts in the deep terrestrial subsurface.</title>
        <authorList>
            <person name="Probst A.J."/>
            <person name="Ladd B."/>
            <person name="Jarett J.K."/>
            <person name="Geller-Mcgrath D.E."/>
            <person name="Sieber C.M."/>
            <person name="Emerson J.B."/>
            <person name="Anantharaman K."/>
            <person name="Thomas B.C."/>
            <person name="Malmstrom R."/>
            <person name="Stieglmeier M."/>
            <person name="Klingl A."/>
            <person name="Woyke T."/>
            <person name="Ryan C.M."/>
            <person name="Banfield J.F."/>
        </authorList>
    </citation>
    <scope>NUCLEOTIDE SEQUENCE [LARGE SCALE GENOMIC DNA]</scope>
    <source>
        <strain evidence="6">CG22_combo_CG10-13_8_21_14_all_47_15</strain>
    </source>
</reference>
<dbReference type="Gene3D" id="1.20.1250.20">
    <property type="entry name" value="MFS general substrate transporter like domains"/>
    <property type="match status" value="1"/>
</dbReference>
<evidence type="ECO:0000313" key="7">
    <source>
        <dbReference type="Proteomes" id="UP000230638"/>
    </source>
</evidence>
<dbReference type="PANTHER" id="PTHR23526">
    <property type="entry name" value="INTEGRAL MEMBRANE TRANSPORT PROTEIN-RELATED"/>
    <property type="match status" value="1"/>
</dbReference>
<feature type="transmembrane region" description="Helical" evidence="4">
    <location>
        <begin position="40"/>
        <end position="56"/>
    </location>
</feature>
<evidence type="ECO:0000256" key="4">
    <source>
        <dbReference type="SAM" id="Phobius"/>
    </source>
</evidence>
<dbReference type="SUPFAM" id="SSF103473">
    <property type="entry name" value="MFS general substrate transporter"/>
    <property type="match status" value="1"/>
</dbReference>
<organism evidence="6 7">
    <name type="scientific">Candidatus Lloydbacteria bacterium CG22_combo_CG10-13_8_21_14_all_47_15</name>
    <dbReference type="NCBI Taxonomy" id="1974635"/>
    <lineage>
        <taxon>Bacteria</taxon>
        <taxon>Candidatus Lloydiibacteriota</taxon>
    </lineage>
</organism>
<dbReference type="GO" id="GO:0022857">
    <property type="term" value="F:transmembrane transporter activity"/>
    <property type="evidence" value="ECO:0007669"/>
    <property type="project" value="InterPro"/>
</dbReference>
<dbReference type="InterPro" id="IPR052528">
    <property type="entry name" value="Sugar_transport-like"/>
</dbReference>
<sequence>MIHINKVVKVLILSDFFLLSAWGLISPILAIFVIENIQGGNAEVVGIAIGIYWILKSIVQFPIGKFLDRNHGERDDYYFLIFGTFLAGLVPLGFLVVSLPWHIYVLQAVHAFAMAMAIPSWGGIFVRHIDKGKEAMTWGLDSSSIGIGAGIAGIIGGFVAEVFGFTPLFITVSALSIVAALLFVLIKNDVLPGGQVIYIPKGL</sequence>
<dbReference type="InterPro" id="IPR036259">
    <property type="entry name" value="MFS_trans_sf"/>
</dbReference>
<evidence type="ECO:0000313" key="6">
    <source>
        <dbReference type="EMBL" id="PIP73254.1"/>
    </source>
</evidence>
<dbReference type="Proteomes" id="UP000230638">
    <property type="component" value="Unassembled WGS sequence"/>
</dbReference>
<keyword evidence="1 4" id="KW-0812">Transmembrane</keyword>
<evidence type="ECO:0000256" key="1">
    <source>
        <dbReference type="ARBA" id="ARBA00022692"/>
    </source>
</evidence>
<dbReference type="AlphaFoldDB" id="A0A2H0CTM7"/>
<name>A0A2H0CTM7_9BACT</name>
<comment type="caution">
    <text evidence="6">The sequence shown here is derived from an EMBL/GenBank/DDBJ whole genome shotgun (WGS) entry which is preliminary data.</text>
</comment>
<evidence type="ECO:0000256" key="2">
    <source>
        <dbReference type="ARBA" id="ARBA00022989"/>
    </source>
</evidence>
<dbReference type="EMBL" id="PCTL01000026">
    <property type="protein sequence ID" value="PIP73254.1"/>
    <property type="molecule type" value="Genomic_DNA"/>
</dbReference>
<proteinExistence type="predicted"/>
<protein>
    <recommendedName>
        <fullName evidence="5">Major facilitator superfamily (MFS) profile domain-containing protein</fullName>
    </recommendedName>
</protein>
<feature type="transmembrane region" description="Helical" evidence="4">
    <location>
        <begin position="77"/>
        <end position="97"/>
    </location>
</feature>
<dbReference type="InterPro" id="IPR011701">
    <property type="entry name" value="MFS"/>
</dbReference>
<dbReference type="InterPro" id="IPR020846">
    <property type="entry name" value="MFS_dom"/>
</dbReference>
<dbReference type="Pfam" id="PF07690">
    <property type="entry name" value="MFS_1"/>
    <property type="match status" value="1"/>
</dbReference>
<dbReference type="PANTHER" id="PTHR23526:SF2">
    <property type="entry name" value="MAJOR FACILITATOR SUPERFAMILY (MFS) PROFILE DOMAIN-CONTAINING PROTEIN"/>
    <property type="match status" value="1"/>
</dbReference>
<feature type="transmembrane region" description="Helical" evidence="4">
    <location>
        <begin position="12"/>
        <end position="34"/>
    </location>
</feature>
<keyword evidence="3 4" id="KW-0472">Membrane</keyword>
<gene>
    <name evidence="6" type="ORF">COW88_02580</name>
</gene>
<dbReference type="PROSITE" id="PS50850">
    <property type="entry name" value="MFS"/>
    <property type="match status" value="1"/>
</dbReference>
<feature type="transmembrane region" description="Helical" evidence="4">
    <location>
        <begin position="165"/>
        <end position="186"/>
    </location>
</feature>
<feature type="transmembrane region" description="Helical" evidence="4">
    <location>
        <begin position="103"/>
        <end position="126"/>
    </location>
</feature>